<dbReference type="EMBL" id="JAPMOS010000017">
    <property type="protein sequence ID" value="KAJ4459750.1"/>
    <property type="molecule type" value="Genomic_DNA"/>
</dbReference>
<evidence type="ECO:0000256" key="2">
    <source>
        <dbReference type="SAM" id="MobiDB-lite"/>
    </source>
</evidence>
<keyword evidence="1" id="KW-0862">Zinc</keyword>
<evidence type="ECO:0000313" key="6">
    <source>
        <dbReference type="EMBL" id="KAJ4459750.1"/>
    </source>
</evidence>
<evidence type="ECO:0000313" key="7">
    <source>
        <dbReference type="Proteomes" id="UP001141327"/>
    </source>
</evidence>
<dbReference type="Pfam" id="PF22586">
    <property type="entry name" value="ANCHR-like_BBOX"/>
    <property type="match status" value="1"/>
</dbReference>
<name>A0ABQ8USN0_9EUKA</name>
<evidence type="ECO:0000256" key="4">
    <source>
        <dbReference type="SAM" id="SignalP"/>
    </source>
</evidence>
<dbReference type="PROSITE" id="PS50119">
    <property type="entry name" value="ZF_BBOX"/>
    <property type="match status" value="1"/>
</dbReference>
<proteinExistence type="predicted"/>
<feature type="chain" id="PRO_5047166522" description="B box-type domain-containing protein" evidence="4">
    <location>
        <begin position="21"/>
        <end position="454"/>
    </location>
</feature>
<keyword evidence="3" id="KW-0472">Membrane</keyword>
<keyword evidence="1" id="KW-0863">Zinc-finger</keyword>
<feature type="domain" description="B box-type" evidence="5">
    <location>
        <begin position="300"/>
        <end position="346"/>
    </location>
</feature>
<protein>
    <recommendedName>
        <fullName evidence="5">B box-type domain-containing protein</fullName>
    </recommendedName>
</protein>
<dbReference type="InterPro" id="IPR000315">
    <property type="entry name" value="Znf_B-box"/>
</dbReference>
<dbReference type="Proteomes" id="UP001141327">
    <property type="component" value="Unassembled WGS sequence"/>
</dbReference>
<feature type="transmembrane region" description="Helical" evidence="3">
    <location>
        <begin position="112"/>
        <end position="135"/>
    </location>
</feature>
<reference evidence="6" key="1">
    <citation type="journal article" date="2022" name="bioRxiv">
        <title>Genomics of Preaxostyla Flagellates Illuminates Evolutionary Transitions and the Path Towards Mitochondrial Loss.</title>
        <authorList>
            <person name="Novak L.V.F."/>
            <person name="Treitli S.C."/>
            <person name="Pyrih J."/>
            <person name="Halakuc P."/>
            <person name="Pipaliya S.V."/>
            <person name="Vacek V."/>
            <person name="Brzon O."/>
            <person name="Soukal P."/>
            <person name="Eme L."/>
            <person name="Dacks J.B."/>
            <person name="Karnkowska A."/>
            <person name="Elias M."/>
            <person name="Hampl V."/>
        </authorList>
    </citation>
    <scope>NUCLEOTIDE SEQUENCE</scope>
    <source>
        <strain evidence="6">RCP-MX</strain>
    </source>
</reference>
<sequence length="454" mass="50667">MMICRRALLLFFFLISITNSRVIRPKTSQPTSSSDSPRPEEHAQTLKPLTGQFFSRDHQRVDPGFDFKPFLYLKEDDIAQQKERAIVLFSGGMAMLCTVFCFWYATRVRNSFLKILLIFVLLYHTLFLALFIYSFQSCIKREADVRATRLNTAREEYRQKCEGKDGRVISVACSELALTMSENQGAPNYLGVALYTWVETFRSASVLYQKTQAMETAAYHNALTHDLTWKGAFSLVGSNVTSLVRTALTIITVVGSMLIPVMYFPTFVSACRAFFRPTPHGNSPPVNTALQSAVAPSPWGPPDTCESCNQEPPILRCNECQITYCKNCFERHHRSPAMLAHSRTPLPEAFVTSAPTIHPCVICRGQGKRYSIVLCERCYAHVSKNPENFHPTAIASPGATNALAATTQEMPSSSPDAYSEASSERSYGAAHVVGKPKRRGVVGMTMNLRSAPRR</sequence>
<feature type="transmembrane region" description="Helical" evidence="3">
    <location>
        <begin position="85"/>
        <end position="105"/>
    </location>
</feature>
<feature type="compositionally biased region" description="Low complexity" evidence="2">
    <location>
        <begin position="411"/>
        <end position="421"/>
    </location>
</feature>
<evidence type="ECO:0000256" key="3">
    <source>
        <dbReference type="SAM" id="Phobius"/>
    </source>
</evidence>
<comment type="caution">
    <text evidence="6">The sequence shown here is derived from an EMBL/GenBank/DDBJ whole genome shotgun (WGS) entry which is preliminary data.</text>
</comment>
<feature type="signal peptide" evidence="4">
    <location>
        <begin position="1"/>
        <end position="20"/>
    </location>
</feature>
<evidence type="ECO:0000256" key="1">
    <source>
        <dbReference type="PROSITE-ProRule" id="PRU00024"/>
    </source>
</evidence>
<organism evidence="6 7">
    <name type="scientific">Paratrimastix pyriformis</name>
    <dbReference type="NCBI Taxonomy" id="342808"/>
    <lineage>
        <taxon>Eukaryota</taxon>
        <taxon>Metamonada</taxon>
        <taxon>Preaxostyla</taxon>
        <taxon>Paratrimastigidae</taxon>
        <taxon>Paratrimastix</taxon>
    </lineage>
</organism>
<evidence type="ECO:0000259" key="5">
    <source>
        <dbReference type="PROSITE" id="PS50119"/>
    </source>
</evidence>
<keyword evidence="3" id="KW-1133">Transmembrane helix</keyword>
<keyword evidence="3" id="KW-0812">Transmembrane</keyword>
<keyword evidence="1" id="KW-0479">Metal-binding</keyword>
<dbReference type="CDD" id="cd19757">
    <property type="entry name" value="Bbox1"/>
    <property type="match status" value="1"/>
</dbReference>
<accession>A0ABQ8USN0</accession>
<keyword evidence="4" id="KW-0732">Signal</keyword>
<keyword evidence="7" id="KW-1185">Reference proteome</keyword>
<gene>
    <name evidence="6" type="ORF">PAPYR_4143</name>
</gene>
<feature type="region of interest" description="Disordered" evidence="2">
    <location>
        <begin position="407"/>
        <end position="438"/>
    </location>
</feature>